<feature type="compositionally biased region" description="Basic and acidic residues" evidence="1">
    <location>
        <begin position="824"/>
        <end position="833"/>
    </location>
</feature>
<evidence type="ECO:0000256" key="1">
    <source>
        <dbReference type="SAM" id="MobiDB-lite"/>
    </source>
</evidence>
<protein>
    <submittedName>
        <fullName evidence="2">Uncharacterized protein</fullName>
    </submittedName>
</protein>
<feature type="compositionally biased region" description="Basic and acidic residues" evidence="1">
    <location>
        <begin position="72"/>
        <end position="101"/>
    </location>
</feature>
<dbReference type="EMBL" id="BKCJ010009472">
    <property type="protein sequence ID" value="GEU87126.1"/>
    <property type="molecule type" value="Genomic_DNA"/>
</dbReference>
<organism evidence="2">
    <name type="scientific">Tanacetum cinerariifolium</name>
    <name type="common">Dalmatian daisy</name>
    <name type="synonym">Chrysanthemum cinerariifolium</name>
    <dbReference type="NCBI Taxonomy" id="118510"/>
    <lineage>
        <taxon>Eukaryota</taxon>
        <taxon>Viridiplantae</taxon>
        <taxon>Streptophyta</taxon>
        <taxon>Embryophyta</taxon>
        <taxon>Tracheophyta</taxon>
        <taxon>Spermatophyta</taxon>
        <taxon>Magnoliopsida</taxon>
        <taxon>eudicotyledons</taxon>
        <taxon>Gunneridae</taxon>
        <taxon>Pentapetalae</taxon>
        <taxon>asterids</taxon>
        <taxon>campanulids</taxon>
        <taxon>Asterales</taxon>
        <taxon>Asteraceae</taxon>
        <taxon>Asteroideae</taxon>
        <taxon>Anthemideae</taxon>
        <taxon>Anthemidinae</taxon>
        <taxon>Tanacetum</taxon>
    </lineage>
</organism>
<feature type="compositionally biased region" description="Low complexity" evidence="1">
    <location>
        <begin position="837"/>
        <end position="850"/>
    </location>
</feature>
<dbReference type="AlphaFoldDB" id="A0A6L2NLN5"/>
<accession>A0A6L2NLN5</accession>
<sequence length="1121" mass="127859">MYNEWGQKLKGTAVEDLAIQSLLDLQKRSKASRLESLRQKKQPVEREGSSATHNKYYPSSDITSDTTLHSSSLDKSEKSANETNDAKESNMDLSDDNPHGDDDTLRYRVFMHNKSTTTPNSTYHGLTVTSFSLDFIQTLLDETCENELTDFMSYLVYTDAHRTSVVHNLKRNPELTSYISGAFEVPLDTHVDVLATKTLMQKMFPDENAHHIPSLPGKKIPYPTTTPQPNSLQAKVKKLMQNPKKNMRKINFKKIAVQAKVLTEIKKLLPTHIPNAIANYVRSCLNTFVLEVMKTNQINLFTQSSTSTNDLLDMDLKIKLLNRIYSNKSNETHTTHQQLYDTLYESITLDQDALVAQATKLSFYKRSHESHQDLIGSGYQEFKSYGILKPTRLILTLLREKLLLMKFMKVASPSKKLSPILEEPAEKPKRAKKPAKKSTTVPTSGVVIRDTPSVSVSKKKASTKVDKGKGMDLLSEATLLIDAQLKKTLKKSRLETHKLHASGSCDGVGSQPKVPDESEDKTTGTIKELDVNMRLKDAKYVKEGKRDAEMTNAGRNNGTQQTTYEQVKDDEHVILTTVHDTRNTKVPLQSYSISSDFANQFLILDNVLPTDNEVISMMNVKVCHEEPSTQTHLLLTIPVTVIPKTSTAAAPTIPPIIPSITPFPQQSTPTPTPAPTTKPTTTSILTLLDFSSLFRFNHRVFVLERDLSQLKQVGYSAQLLETIKSYTAKLEKKAKDERKRYIDLVEKSVKEIIKDEPKSTYEAAASLTEFELKKILLDKMQKSKLYRATQEHRDLYDALVKSRQLDKDLFESYGKAYSLKRNRKDKDNDKDPPGTKSQSKSSGKSAQAEESVFETVNTEMPQNQGGDLGNTNYQPNVEAASNSNWFKKSKRLLTPDLDWNDKKSIDFRPPQTWISKLPKFQVEIKYHFEECYKAVTDRIDWNNPKGKEYPFDLSKPIPLIEDQGHQVVLVNYFINNDIEYLKGGSLSRKYMTLQQKPRLLITHVKVMKWYDYGYLKEIEVRREDQQLYKFRKGDFPRLNLCDIEDTLLLLVQKKLSNLKRDVIFDLNMALQMFTRCAVIIKRVEDLYLGVKSYQKKLNITKPETFRVDISKRTTYTAYNNP</sequence>
<feature type="region of interest" description="Disordered" evidence="1">
    <location>
        <begin position="28"/>
        <end position="101"/>
    </location>
</feature>
<name>A0A6L2NLN5_TANCI</name>
<feature type="region of interest" description="Disordered" evidence="1">
    <location>
        <begin position="820"/>
        <end position="852"/>
    </location>
</feature>
<feature type="compositionally biased region" description="Basic and acidic residues" evidence="1">
    <location>
        <begin position="32"/>
        <end position="48"/>
    </location>
</feature>
<feature type="region of interest" description="Disordered" evidence="1">
    <location>
        <begin position="421"/>
        <end position="444"/>
    </location>
</feature>
<reference evidence="2" key="1">
    <citation type="journal article" date="2019" name="Sci. Rep.">
        <title>Draft genome of Tanacetum cinerariifolium, the natural source of mosquito coil.</title>
        <authorList>
            <person name="Yamashiro T."/>
            <person name="Shiraishi A."/>
            <person name="Satake H."/>
            <person name="Nakayama K."/>
        </authorList>
    </citation>
    <scope>NUCLEOTIDE SEQUENCE</scope>
</reference>
<gene>
    <name evidence="2" type="ORF">Tci_059104</name>
</gene>
<comment type="caution">
    <text evidence="2">The sequence shown here is derived from an EMBL/GenBank/DDBJ whole genome shotgun (WGS) entry which is preliminary data.</text>
</comment>
<feature type="region of interest" description="Disordered" evidence="1">
    <location>
        <begin position="501"/>
        <end position="522"/>
    </location>
</feature>
<evidence type="ECO:0000313" key="2">
    <source>
        <dbReference type="EMBL" id="GEU87126.1"/>
    </source>
</evidence>
<proteinExistence type="predicted"/>
<feature type="compositionally biased region" description="Low complexity" evidence="1">
    <location>
        <begin position="59"/>
        <end position="71"/>
    </location>
</feature>